<reference evidence="8" key="1">
    <citation type="submission" date="2020-12" db="EMBL/GenBank/DDBJ databases">
        <title>Prauserella sp. ASG 168, a novel actinomycete isolated from cave rock.</title>
        <authorList>
            <person name="Suriyachadkun C."/>
        </authorList>
    </citation>
    <scope>NUCLEOTIDE SEQUENCE</scope>
    <source>
        <strain evidence="8">ASG 168</strain>
    </source>
</reference>
<feature type="domain" description="UvrD-like helicase ATP-binding" evidence="7">
    <location>
        <begin position="208"/>
        <end position="493"/>
    </location>
</feature>
<feature type="binding site" evidence="5">
    <location>
        <begin position="229"/>
        <end position="236"/>
    </location>
    <ligand>
        <name>ATP</name>
        <dbReference type="ChEBI" id="CHEBI:30616"/>
    </ligand>
</feature>
<feature type="compositionally biased region" description="Basic and acidic residues" evidence="6">
    <location>
        <begin position="8"/>
        <end position="22"/>
    </location>
</feature>
<keyword evidence="9" id="KW-1185">Reference proteome</keyword>
<feature type="region of interest" description="Disordered" evidence="6">
    <location>
        <begin position="1"/>
        <end position="22"/>
    </location>
</feature>
<dbReference type="PANTHER" id="PTHR11070:SF45">
    <property type="entry name" value="DNA 3'-5' HELICASE"/>
    <property type="match status" value="1"/>
</dbReference>
<keyword evidence="1 5" id="KW-0547">Nucleotide-binding</keyword>
<protein>
    <submittedName>
        <fullName evidence="8">AAA family ATPase</fullName>
    </submittedName>
</protein>
<dbReference type="InterPro" id="IPR014016">
    <property type="entry name" value="UvrD-like_ATP-bd"/>
</dbReference>
<sequence length="655" mass="72980">MPSRHAQRIAERESSDLLSRHHPHLDAPRRRVLAALLSRTAGAWRLLVDDALPERAARAEAFLAGPGGLFAVLLGEHPPDEDTFETIRRHAEERCAGIRDHRGQVLTGSGLHFVFIGPGRSGRGVERYWTLTERDLPRLFRRDAAHLTRRHVDAIVEQAATRLTGYRELRVRPPERAPEPDGLLSADELTEDEVSGAQLRPFDSWLTFLHPQQRAVVTRHYNGPARISGPAGTGKTVVVLHRLRHLARRSTGPLLFTTFVRTLPAVHEQSFRRLAPEVGDRVEFVNLHAWVREFLQSRGVRLNVQREAITTAFALAWRKHGAPLAAIEPTEDYWRTELHRVIKGRGITTVDDYLRAARKGRALRLGAAQKELVWRLYEAYEERLAARAAHDYNDMISVALEELTTRPLEHGYAAVVVDEVQDITLTGLRLINRLAGEGPNRLLLVGDGQQQVYPGGWSLSDAGIPIQGRGEVLRVNYRNRAGVLTFARRFDATTQVDDLDGQAGVSLLQAESANPGGHSHTWTGTEDELAGELLRQVRELPVPLGQTALIVFPPAQLSRCTRVLREAGVPMLSLDRYAGEAGESLKVGSVHRAKGLDFQAVLVVEFPERERAGPAAEQESDELRGRQNLVAATRARDFLWWATVRDQVPASTVEG</sequence>
<name>A0A934QP40_9PSEU</name>
<accession>A0A934QP40</accession>
<organism evidence="8 9">
    <name type="scientific">Prauserella cavernicola</name>
    <dbReference type="NCBI Taxonomy" id="2800127"/>
    <lineage>
        <taxon>Bacteria</taxon>
        <taxon>Bacillati</taxon>
        <taxon>Actinomycetota</taxon>
        <taxon>Actinomycetes</taxon>
        <taxon>Pseudonocardiales</taxon>
        <taxon>Pseudonocardiaceae</taxon>
        <taxon>Prauserella</taxon>
    </lineage>
</organism>
<dbReference type="AlphaFoldDB" id="A0A934QP40"/>
<evidence type="ECO:0000256" key="2">
    <source>
        <dbReference type="ARBA" id="ARBA00022801"/>
    </source>
</evidence>
<keyword evidence="4 5" id="KW-0067">ATP-binding</keyword>
<dbReference type="Gene3D" id="3.40.50.300">
    <property type="entry name" value="P-loop containing nucleotide triphosphate hydrolases"/>
    <property type="match status" value="2"/>
</dbReference>
<dbReference type="InterPro" id="IPR000212">
    <property type="entry name" value="DNA_helicase_UvrD/REP"/>
</dbReference>
<dbReference type="RefSeq" id="WP_200315365.1">
    <property type="nucleotide sequence ID" value="NZ_JAENJH010000001.1"/>
</dbReference>
<dbReference type="Proteomes" id="UP000635245">
    <property type="component" value="Unassembled WGS sequence"/>
</dbReference>
<dbReference type="InterPro" id="IPR013986">
    <property type="entry name" value="DExx_box_DNA_helicase_dom_sf"/>
</dbReference>
<evidence type="ECO:0000256" key="5">
    <source>
        <dbReference type="PROSITE-ProRule" id="PRU00560"/>
    </source>
</evidence>
<proteinExistence type="predicted"/>
<evidence type="ECO:0000313" key="8">
    <source>
        <dbReference type="EMBL" id="MBK1783795.1"/>
    </source>
</evidence>
<dbReference type="EMBL" id="JAENJH010000001">
    <property type="protein sequence ID" value="MBK1783795.1"/>
    <property type="molecule type" value="Genomic_DNA"/>
</dbReference>
<evidence type="ECO:0000259" key="7">
    <source>
        <dbReference type="PROSITE" id="PS51198"/>
    </source>
</evidence>
<dbReference type="GO" id="GO:0043138">
    <property type="term" value="F:3'-5' DNA helicase activity"/>
    <property type="evidence" value="ECO:0007669"/>
    <property type="project" value="TreeGrafter"/>
</dbReference>
<dbReference type="InterPro" id="IPR027417">
    <property type="entry name" value="P-loop_NTPase"/>
</dbReference>
<dbReference type="Gene3D" id="1.10.10.160">
    <property type="match status" value="1"/>
</dbReference>
<gene>
    <name evidence="8" type="ORF">JHE00_05590</name>
</gene>
<evidence type="ECO:0000313" key="9">
    <source>
        <dbReference type="Proteomes" id="UP000635245"/>
    </source>
</evidence>
<dbReference type="GO" id="GO:0003677">
    <property type="term" value="F:DNA binding"/>
    <property type="evidence" value="ECO:0007669"/>
    <property type="project" value="InterPro"/>
</dbReference>
<evidence type="ECO:0000256" key="4">
    <source>
        <dbReference type="ARBA" id="ARBA00022840"/>
    </source>
</evidence>
<dbReference type="GO" id="GO:0005829">
    <property type="term" value="C:cytosol"/>
    <property type="evidence" value="ECO:0007669"/>
    <property type="project" value="TreeGrafter"/>
</dbReference>
<comment type="caution">
    <text evidence="8">The sequence shown here is derived from an EMBL/GenBank/DDBJ whole genome shotgun (WGS) entry which is preliminary data.</text>
</comment>
<dbReference type="PANTHER" id="PTHR11070">
    <property type="entry name" value="UVRD / RECB / PCRA DNA HELICASE FAMILY MEMBER"/>
    <property type="match status" value="1"/>
</dbReference>
<dbReference type="GO" id="GO:0016787">
    <property type="term" value="F:hydrolase activity"/>
    <property type="evidence" value="ECO:0007669"/>
    <property type="project" value="UniProtKB-UniRule"/>
</dbReference>
<dbReference type="GO" id="GO:0005524">
    <property type="term" value="F:ATP binding"/>
    <property type="evidence" value="ECO:0007669"/>
    <property type="project" value="UniProtKB-UniRule"/>
</dbReference>
<keyword evidence="2 5" id="KW-0378">Hydrolase</keyword>
<keyword evidence="3 5" id="KW-0347">Helicase</keyword>
<dbReference type="SUPFAM" id="SSF52540">
    <property type="entry name" value="P-loop containing nucleoside triphosphate hydrolases"/>
    <property type="match status" value="1"/>
</dbReference>
<evidence type="ECO:0000256" key="1">
    <source>
        <dbReference type="ARBA" id="ARBA00022741"/>
    </source>
</evidence>
<dbReference type="GO" id="GO:0000725">
    <property type="term" value="P:recombinational repair"/>
    <property type="evidence" value="ECO:0007669"/>
    <property type="project" value="TreeGrafter"/>
</dbReference>
<dbReference type="PROSITE" id="PS51198">
    <property type="entry name" value="UVRD_HELICASE_ATP_BIND"/>
    <property type="match status" value="1"/>
</dbReference>
<dbReference type="Pfam" id="PF00580">
    <property type="entry name" value="UvrD-helicase"/>
    <property type="match status" value="1"/>
</dbReference>
<evidence type="ECO:0000256" key="3">
    <source>
        <dbReference type="ARBA" id="ARBA00022806"/>
    </source>
</evidence>
<evidence type="ECO:0000256" key="6">
    <source>
        <dbReference type="SAM" id="MobiDB-lite"/>
    </source>
</evidence>